<evidence type="ECO:0000313" key="2">
    <source>
        <dbReference type="Proteomes" id="UP001189429"/>
    </source>
</evidence>
<proteinExistence type="predicted"/>
<comment type="caution">
    <text evidence="1">The sequence shown here is derived from an EMBL/GenBank/DDBJ whole genome shotgun (WGS) entry which is preliminary data.</text>
</comment>
<gene>
    <name evidence="1" type="ORF">PCOR1329_LOCUS4441</name>
</gene>
<dbReference type="Proteomes" id="UP001189429">
    <property type="component" value="Unassembled WGS sequence"/>
</dbReference>
<dbReference type="EMBL" id="CAUYUJ010001147">
    <property type="protein sequence ID" value="CAK0794463.1"/>
    <property type="molecule type" value="Genomic_DNA"/>
</dbReference>
<keyword evidence="2" id="KW-1185">Reference proteome</keyword>
<evidence type="ECO:0000313" key="1">
    <source>
        <dbReference type="EMBL" id="CAK0794463.1"/>
    </source>
</evidence>
<evidence type="ECO:0008006" key="3">
    <source>
        <dbReference type="Google" id="ProtNLM"/>
    </source>
</evidence>
<name>A0ABN9PN23_9DINO</name>
<reference evidence="1" key="1">
    <citation type="submission" date="2023-10" db="EMBL/GenBank/DDBJ databases">
        <authorList>
            <person name="Chen Y."/>
            <person name="Shah S."/>
            <person name="Dougan E. K."/>
            <person name="Thang M."/>
            <person name="Chan C."/>
        </authorList>
    </citation>
    <scope>NUCLEOTIDE SEQUENCE [LARGE SCALE GENOMIC DNA]</scope>
</reference>
<protein>
    <recommendedName>
        <fullName evidence="3">ATP-grasp domain-containing protein</fullName>
    </recommendedName>
</protein>
<sequence length="410" mass="46625">MVAMKAKKSTSSVLKTKGVVKRAPPSPKIRIGVLVGKDFDPVKKGTQWPEYPEKYNLTNDDWGKYSVDVATALKMKQLHPDLLEIDIIPGKEIKEHRLKKNHLNLNFWYDVGVAIMSGKGKGHIDDVMKCHKNPECRLDPSWDYYDWVLCKPRYMEQCRKAGIPMIPTVVYTDGFDPKQCLKDVQKKGWDKFFCKVGQFSFFGEGAINGKTADFLGPRFKDLEAYGRANKSSKTFLLQPYTLKPNGEVFDEVRNFFIDGQWRYSIFTHGTDGSDAGFYQEPDGPRKVACKALAERAYQEVLKTASWQGKRQTPLLNRIDIGVIPRKGGDSLHKTDNTYFVNEIELIMTTWLDRYAPISVQDVMAQAAVKHSLELLAGLLKSKTKVPDRDKVKKVVEALNTRLGPFKHIKV</sequence>
<organism evidence="1 2">
    <name type="scientific">Prorocentrum cordatum</name>
    <dbReference type="NCBI Taxonomy" id="2364126"/>
    <lineage>
        <taxon>Eukaryota</taxon>
        <taxon>Sar</taxon>
        <taxon>Alveolata</taxon>
        <taxon>Dinophyceae</taxon>
        <taxon>Prorocentrales</taxon>
        <taxon>Prorocentraceae</taxon>
        <taxon>Prorocentrum</taxon>
    </lineage>
</organism>
<accession>A0ABN9PN23</accession>